<feature type="domain" description="GDNF/GAS1" evidence="10">
    <location>
        <begin position="454"/>
        <end position="550"/>
    </location>
</feature>
<evidence type="ECO:0000259" key="10">
    <source>
        <dbReference type="SMART" id="SM00907"/>
    </source>
</evidence>
<dbReference type="Proteomes" id="UP000504602">
    <property type="component" value="Unplaced"/>
</dbReference>
<gene>
    <name evidence="12" type="primary">GFRAL</name>
</gene>
<accession>A0A6I9ZCM2</accession>
<evidence type="ECO:0000256" key="3">
    <source>
        <dbReference type="ARBA" id="ARBA00022475"/>
    </source>
</evidence>
<evidence type="ECO:0000256" key="9">
    <source>
        <dbReference type="SAM" id="Phobius"/>
    </source>
</evidence>
<dbReference type="OrthoDB" id="8735237at2759"/>
<organism evidence="11 12">
    <name type="scientific">Geospiza fortis</name>
    <name type="common">Medium ground-finch</name>
    <dbReference type="NCBI Taxonomy" id="48883"/>
    <lineage>
        <taxon>Eukaryota</taxon>
        <taxon>Metazoa</taxon>
        <taxon>Chordata</taxon>
        <taxon>Craniata</taxon>
        <taxon>Vertebrata</taxon>
        <taxon>Euteleostomi</taxon>
        <taxon>Archelosauria</taxon>
        <taxon>Archosauria</taxon>
        <taxon>Dinosauria</taxon>
        <taxon>Saurischia</taxon>
        <taxon>Theropoda</taxon>
        <taxon>Coelurosauria</taxon>
        <taxon>Aves</taxon>
        <taxon>Neognathae</taxon>
        <taxon>Neoaves</taxon>
        <taxon>Telluraves</taxon>
        <taxon>Australaves</taxon>
        <taxon>Passeriformes</taxon>
        <taxon>Thraupidae</taxon>
        <taxon>Geospiza</taxon>
    </lineage>
</organism>
<dbReference type="CTD" id="389400"/>
<dbReference type="PANTHER" id="PTHR10269:SF1">
    <property type="entry name" value="GDNF FAMILY RECEPTOR ALPHA-LIKE"/>
    <property type="match status" value="1"/>
</dbReference>
<proteinExistence type="inferred from homology"/>
<evidence type="ECO:0000256" key="6">
    <source>
        <dbReference type="ARBA" id="ARBA00023170"/>
    </source>
</evidence>
<dbReference type="AlphaFoldDB" id="A0A6I9ZCM2"/>
<comment type="subcellular location">
    <subcellularLocation>
        <location evidence="1">Cell membrane</location>
    </subcellularLocation>
</comment>
<dbReference type="RefSeq" id="XP_014165345.1">
    <property type="nucleotide sequence ID" value="XM_014309870.2"/>
</dbReference>
<feature type="transmembrane region" description="Helical" evidence="9">
    <location>
        <begin position="591"/>
        <end position="612"/>
    </location>
</feature>
<feature type="region of interest" description="Disordered" evidence="8">
    <location>
        <begin position="204"/>
        <end position="224"/>
    </location>
</feature>
<feature type="region of interest" description="Disordered" evidence="8">
    <location>
        <begin position="310"/>
        <end position="329"/>
    </location>
</feature>
<keyword evidence="5 9" id="KW-0472">Membrane</keyword>
<dbReference type="SUPFAM" id="SSF110035">
    <property type="entry name" value="GDNF receptor-like"/>
    <property type="match status" value="3"/>
</dbReference>
<sequence length="643" mass="71410">MPKNSCFSSGRGPAQRLCQEKKCTQRVCASGSPGRSRRREASFRALAAGATCLLAGEPWVLPGLRTGLLTLPLGLSGEKGKINKAGTERFGTEEYDETMLFIYFTCISTVQTTDCLYLREQCVNAGNGCQGVWNVVEDACNISGNRCKAEDSVGCNRIIQVLADEYPEFRNCVCTTDNICSITTLLGKACSINKDYLASLSRSDPELGVRPPRSPGEQRSPEDLGSCVVARRRCREQPRCSAAHRSFQRGCRAPAGTCSSPRPARCLLAWKELRTTPLGRCTCPEPHQTRCIKIWKGIFNNPCLQHSQESQASGAGNNDGSDDDYNADVDGEKNLVTDTNNISMETKLQWGLSALSKQAHTTNRSCLDVNRECVEDEVCNKQLSLYLKVCSVNKKCNVEGCQAAIRFFYGNMPFEVAQMMIFCDCIQHDESCHRAKELLHGKPCADTVIPPPSCLNAVQMCEENELCRKKYTTFRSKCWRHVTKKCYNDEACLETLLKDDVPCSATTDCKAAYVSSWGTMLITECTCQNVPPLELPLCELFHHMLHSKSCFRDLRKISIQKKGFHWVNTEMPGEKISGAQLHSSAINGETVYIIAYSSCIALILGIVLLTLLKIRACKIKHESRSPSPDHSSETFMAHYKSHR</sequence>
<evidence type="ECO:0000313" key="12">
    <source>
        <dbReference type="RefSeq" id="XP_014165345.1"/>
    </source>
</evidence>
<dbReference type="Pfam" id="PF02351">
    <property type="entry name" value="GDNF"/>
    <property type="match status" value="3"/>
</dbReference>
<dbReference type="InParanoid" id="A0A6I9ZCM2"/>
<feature type="compositionally biased region" description="Acidic residues" evidence="8">
    <location>
        <begin position="320"/>
        <end position="329"/>
    </location>
</feature>
<dbReference type="InterPro" id="IPR016017">
    <property type="entry name" value="GDNF/GAS1"/>
</dbReference>
<comment type="similarity">
    <text evidence="2">Belongs to the GDNFR family.</text>
</comment>
<keyword evidence="6" id="KW-0675">Receptor</keyword>
<evidence type="ECO:0000256" key="7">
    <source>
        <dbReference type="ARBA" id="ARBA00023180"/>
    </source>
</evidence>
<dbReference type="GeneID" id="102038014"/>
<keyword evidence="9" id="KW-0812">Transmembrane</keyword>
<evidence type="ECO:0000313" key="11">
    <source>
        <dbReference type="Proteomes" id="UP000504602"/>
    </source>
</evidence>
<dbReference type="InterPro" id="IPR037193">
    <property type="entry name" value="GDNF_alpha"/>
</dbReference>
<keyword evidence="9" id="KW-1133">Transmembrane helix</keyword>
<reference evidence="12" key="1">
    <citation type="submission" date="2025-08" db="UniProtKB">
        <authorList>
            <consortium name="RefSeq"/>
        </authorList>
    </citation>
    <scope>IDENTIFICATION</scope>
</reference>
<evidence type="ECO:0000256" key="8">
    <source>
        <dbReference type="SAM" id="MobiDB-lite"/>
    </source>
</evidence>
<keyword evidence="11" id="KW-1185">Reference proteome</keyword>
<evidence type="ECO:0000256" key="2">
    <source>
        <dbReference type="ARBA" id="ARBA00005961"/>
    </source>
</evidence>
<dbReference type="InterPro" id="IPR003438">
    <property type="entry name" value="GDNF_rcpt"/>
</dbReference>
<dbReference type="SMART" id="SM00907">
    <property type="entry name" value="GDNF"/>
    <property type="match status" value="3"/>
</dbReference>
<name>A0A6I9ZCM2_GEOFO</name>
<protein>
    <submittedName>
        <fullName evidence="12">GDNF family receptor alpha-like</fullName>
    </submittedName>
</protein>
<evidence type="ECO:0000256" key="5">
    <source>
        <dbReference type="ARBA" id="ARBA00023136"/>
    </source>
</evidence>
<evidence type="ECO:0000256" key="4">
    <source>
        <dbReference type="ARBA" id="ARBA00022729"/>
    </source>
</evidence>
<feature type="region of interest" description="Disordered" evidence="8">
    <location>
        <begin position="622"/>
        <end position="643"/>
    </location>
</feature>
<dbReference type="GO" id="GO:0009897">
    <property type="term" value="C:external side of plasma membrane"/>
    <property type="evidence" value="ECO:0007669"/>
    <property type="project" value="TreeGrafter"/>
</dbReference>
<dbReference type="GO" id="GO:0007399">
    <property type="term" value="P:nervous system development"/>
    <property type="evidence" value="ECO:0007669"/>
    <property type="project" value="TreeGrafter"/>
</dbReference>
<keyword evidence="3" id="KW-1003">Cell membrane</keyword>
<dbReference type="PANTHER" id="PTHR10269">
    <property type="entry name" value="GDNF RECEPTOR ALPHA"/>
    <property type="match status" value="1"/>
</dbReference>
<evidence type="ECO:0000256" key="1">
    <source>
        <dbReference type="ARBA" id="ARBA00004236"/>
    </source>
</evidence>
<keyword evidence="4" id="KW-0732">Signal</keyword>
<keyword evidence="7" id="KW-0325">Glycoprotein</keyword>
<dbReference type="GO" id="GO:0038023">
    <property type="term" value="F:signaling receptor activity"/>
    <property type="evidence" value="ECO:0007669"/>
    <property type="project" value="InterPro"/>
</dbReference>
<dbReference type="KEGG" id="gfr:102038014"/>
<feature type="domain" description="GDNF/GAS1" evidence="10">
    <location>
        <begin position="227"/>
        <end position="303"/>
    </location>
</feature>
<dbReference type="GO" id="GO:0043235">
    <property type="term" value="C:receptor complex"/>
    <property type="evidence" value="ECO:0007669"/>
    <property type="project" value="TreeGrafter"/>
</dbReference>
<feature type="domain" description="GDNF/GAS1" evidence="10">
    <location>
        <begin position="366"/>
        <end position="444"/>
    </location>
</feature>
<dbReference type="GO" id="GO:0007169">
    <property type="term" value="P:cell surface receptor protein tyrosine kinase signaling pathway"/>
    <property type="evidence" value="ECO:0007669"/>
    <property type="project" value="UniProtKB-ARBA"/>
</dbReference>